<keyword evidence="5 6" id="KW-0472">Membrane</keyword>
<sequence length="183" mass="20755">MGTGTIVTIGVVVVFIILFITIFNKMTRAKNQIENSISSLDALYIKRSDLIPNLVATVKQYMTYEESTLEKITALRTSKSNSDPAMEKEGSQALKNLMIQVENYPELKANTQFTNLQYSWNESEEQIAAGRRYISSSITNYNNSISTFPANTVAKLFGFKSYQWQYATKEQQENVNANELFKS</sequence>
<dbReference type="PANTHER" id="PTHR34478:SF1">
    <property type="entry name" value="PROTEIN LEMA"/>
    <property type="match status" value="1"/>
</dbReference>
<dbReference type="RefSeq" id="WP_072303569.1">
    <property type="nucleotide sequence ID" value="NZ_FPIY01000002.1"/>
</dbReference>
<evidence type="ECO:0000256" key="2">
    <source>
        <dbReference type="ARBA" id="ARBA00008854"/>
    </source>
</evidence>
<evidence type="ECO:0000256" key="6">
    <source>
        <dbReference type="SAM" id="Phobius"/>
    </source>
</evidence>
<keyword evidence="3 6" id="KW-0812">Transmembrane</keyword>
<evidence type="ECO:0000256" key="1">
    <source>
        <dbReference type="ARBA" id="ARBA00004167"/>
    </source>
</evidence>
<evidence type="ECO:0000313" key="8">
    <source>
        <dbReference type="Proteomes" id="UP000183257"/>
    </source>
</evidence>
<dbReference type="Gene3D" id="1.20.1440.20">
    <property type="entry name" value="LemA-like domain"/>
    <property type="match status" value="1"/>
</dbReference>
<dbReference type="PANTHER" id="PTHR34478">
    <property type="entry name" value="PROTEIN LEMA"/>
    <property type="match status" value="1"/>
</dbReference>
<reference evidence="8" key="1">
    <citation type="submission" date="2016-11" db="EMBL/GenBank/DDBJ databases">
        <authorList>
            <person name="Varghese N."/>
            <person name="Submissions S."/>
        </authorList>
    </citation>
    <scope>NUCLEOTIDE SEQUENCE [LARGE SCALE GENOMIC DNA]</scope>
    <source>
        <strain evidence="8">DSM 24786</strain>
    </source>
</reference>
<dbReference type="AlphaFoldDB" id="A0A1K1PKC4"/>
<dbReference type="InterPro" id="IPR007156">
    <property type="entry name" value="MamQ_LemA"/>
</dbReference>
<dbReference type="GO" id="GO:0016020">
    <property type="term" value="C:membrane"/>
    <property type="evidence" value="ECO:0007669"/>
    <property type="project" value="UniProtKB-SubCell"/>
</dbReference>
<dbReference type="OrthoDB" id="9804152at2"/>
<dbReference type="Pfam" id="PF04011">
    <property type="entry name" value="LemA"/>
    <property type="match status" value="1"/>
</dbReference>
<dbReference type="InterPro" id="IPR023353">
    <property type="entry name" value="LemA-like_dom_sf"/>
</dbReference>
<accession>A0A1K1PKC4</accession>
<proteinExistence type="inferred from homology"/>
<comment type="similarity">
    <text evidence="2">Belongs to the LemA family.</text>
</comment>
<gene>
    <name evidence="7" type="ORF">SAMN05660313_01941</name>
</gene>
<organism evidence="7 8">
    <name type="scientific">Cellulophaga fucicola</name>
    <dbReference type="NCBI Taxonomy" id="76595"/>
    <lineage>
        <taxon>Bacteria</taxon>
        <taxon>Pseudomonadati</taxon>
        <taxon>Bacteroidota</taxon>
        <taxon>Flavobacteriia</taxon>
        <taxon>Flavobacteriales</taxon>
        <taxon>Flavobacteriaceae</taxon>
        <taxon>Cellulophaga</taxon>
    </lineage>
</organism>
<keyword evidence="8" id="KW-1185">Reference proteome</keyword>
<dbReference type="Proteomes" id="UP000183257">
    <property type="component" value="Unassembled WGS sequence"/>
</dbReference>
<comment type="subcellular location">
    <subcellularLocation>
        <location evidence="1">Membrane</location>
        <topology evidence="1">Single-pass membrane protein</topology>
    </subcellularLocation>
</comment>
<evidence type="ECO:0000313" key="7">
    <source>
        <dbReference type="EMBL" id="SFW47905.1"/>
    </source>
</evidence>
<name>A0A1K1PKC4_9FLAO</name>
<evidence type="ECO:0000256" key="3">
    <source>
        <dbReference type="ARBA" id="ARBA00022692"/>
    </source>
</evidence>
<evidence type="ECO:0000256" key="4">
    <source>
        <dbReference type="ARBA" id="ARBA00022989"/>
    </source>
</evidence>
<keyword evidence="4 6" id="KW-1133">Transmembrane helix</keyword>
<protein>
    <submittedName>
        <fullName evidence="7">LemA protein</fullName>
    </submittedName>
</protein>
<dbReference type="SUPFAM" id="SSF140478">
    <property type="entry name" value="LemA-like"/>
    <property type="match status" value="1"/>
</dbReference>
<evidence type="ECO:0000256" key="5">
    <source>
        <dbReference type="ARBA" id="ARBA00023136"/>
    </source>
</evidence>
<feature type="transmembrane region" description="Helical" evidence="6">
    <location>
        <begin position="6"/>
        <end position="23"/>
    </location>
</feature>
<dbReference type="EMBL" id="FPIY01000002">
    <property type="protein sequence ID" value="SFW47905.1"/>
    <property type="molecule type" value="Genomic_DNA"/>
</dbReference>